<proteinExistence type="predicted"/>
<sequence>MAVREQAPIYDNPSAAHSAFVYFPLGFTNESKFKGDLLIQVHASLVRGKASLDNSSILTRESLMKKSDLDKIARLFDLQYAPPLDGNDIQSLDRPHRLRQNLDCLRAREPGLQAGNFRSLLPLTPPTGAATHWPWRWQLPAPYGTVG</sequence>
<accession>A0A451BQ75</accession>
<protein>
    <submittedName>
        <fullName evidence="1">Uncharacterized protein</fullName>
    </submittedName>
</protein>
<dbReference type="AlphaFoldDB" id="A0A451BQ75"/>
<organism evidence="1">
    <name type="scientific">Candidatus Kentrum sp. SD</name>
    <dbReference type="NCBI Taxonomy" id="2126332"/>
    <lineage>
        <taxon>Bacteria</taxon>
        <taxon>Pseudomonadati</taxon>
        <taxon>Pseudomonadota</taxon>
        <taxon>Gammaproteobacteria</taxon>
        <taxon>Candidatus Kentrum</taxon>
    </lineage>
</organism>
<gene>
    <name evidence="1" type="ORF">BECKSD772D_GA0070982_11171</name>
</gene>
<evidence type="ECO:0000313" key="1">
    <source>
        <dbReference type="EMBL" id="VFK80459.1"/>
    </source>
</evidence>
<dbReference type="EMBL" id="CAADHB010000117">
    <property type="protein sequence ID" value="VFK80459.1"/>
    <property type="molecule type" value="Genomic_DNA"/>
</dbReference>
<reference evidence="1" key="1">
    <citation type="submission" date="2019-02" db="EMBL/GenBank/DDBJ databases">
        <authorList>
            <person name="Gruber-Vodicka R. H."/>
            <person name="Seah K. B. B."/>
        </authorList>
    </citation>
    <scope>NUCLEOTIDE SEQUENCE</scope>
    <source>
        <strain evidence="1">BECK_S127</strain>
    </source>
</reference>
<name>A0A451BQ75_9GAMM</name>